<evidence type="ECO:0008006" key="3">
    <source>
        <dbReference type="Google" id="ProtNLM"/>
    </source>
</evidence>
<evidence type="ECO:0000313" key="1">
    <source>
        <dbReference type="EMBL" id="MFC5429926.1"/>
    </source>
</evidence>
<gene>
    <name evidence="1" type="ORF">ACFPTO_14115</name>
</gene>
<reference evidence="2" key="1">
    <citation type="journal article" date="2019" name="Int. J. Syst. Evol. Microbiol.">
        <title>The Global Catalogue of Microorganisms (GCM) 10K type strain sequencing project: providing services to taxonomists for standard genome sequencing and annotation.</title>
        <authorList>
            <consortium name="The Broad Institute Genomics Platform"/>
            <consortium name="The Broad Institute Genome Sequencing Center for Infectious Disease"/>
            <person name="Wu L."/>
            <person name="Ma J."/>
        </authorList>
    </citation>
    <scope>NUCLEOTIDE SEQUENCE [LARGE SCALE GENOMIC DNA]</scope>
    <source>
        <strain evidence="2">CCUG 56042</strain>
    </source>
</reference>
<evidence type="ECO:0000313" key="2">
    <source>
        <dbReference type="Proteomes" id="UP001596103"/>
    </source>
</evidence>
<accession>A0ABW0JA28</accession>
<organism evidence="1 2">
    <name type="scientific">Paraburkholderia denitrificans</name>
    <dbReference type="NCBI Taxonomy" id="694025"/>
    <lineage>
        <taxon>Bacteria</taxon>
        <taxon>Pseudomonadati</taxon>
        <taxon>Pseudomonadota</taxon>
        <taxon>Betaproteobacteria</taxon>
        <taxon>Burkholderiales</taxon>
        <taxon>Burkholderiaceae</taxon>
        <taxon>Paraburkholderia</taxon>
    </lineage>
</organism>
<dbReference type="RefSeq" id="WP_377711949.1">
    <property type="nucleotide sequence ID" value="NZ_JBHSMP010000016.1"/>
</dbReference>
<keyword evidence="2" id="KW-1185">Reference proteome</keyword>
<dbReference type="Proteomes" id="UP001596103">
    <property type="component" value="Unassembled WGS sequence"/>
</dbReference>
<dbReference type="EMBL" id="JBHSMP010000016">
    <property type="protein sequence ID" value="MFC5429926.1"/>
    <property type="molecule type" value="Genomic_DNA"/>
</dbReference>
<dbReference type="Gene3D" id="1.25.40.10">
    <property type="entry name" value="Tetratricopeptide repeat domain"/>
    <property type="match status" value="1"/>
</dbReference>
<dbReference type="SUPFAM" id="SSF48452">
    <property type="entry name" value="TPR-like"/>
    <property type="match status" value="1"/>
</dbReference>
<dbReference type="SUPFAM" id="SSF56059">
    <property type="entry name" value="Glutathione synthetase ATP-binding domain-like"/>
    <property type="match status" value="1"/>
</dbReference>
<protein>
    <recommendedName>
        <fullName evidence="3">Tetratricopeptide repeat protein</fullName>
    </recommendedName>
</protein>
<proteinExistence type="predicted"/>
<comment type="caution">
    <text evidence="1">The sequence shown here is derived from an EMBL/GenBank/DDBJ whole genome shotgun (WGS) entry which is preliminary data.</text>
</comment>
<dbReference type="InterPro" id="IPR011990">
    <property type="entry name" value="TPR-like_helical_dom_sf"/>
</dbReference>
<name>A0ABW0JA28_9BURK</name>
<sequence length="439" mass="47566">MPMTDALLPVMTDTPAQLREAAQHARAAGDELAALAHLIAAEALDARAAGTGSDGAARVCMVATGYFMKGDHALAQRWYELALDLDVAQAAAWQNLAAIHAQAGRADAAQRCRDRAYALQRVYVEASGEPVRRVLLLCAGRSAGNVPFDLLVPTPRNARIKYALDYAQPQEDASLPPADLAFNAIGDPDIAEPLHARVTQFAHAFAHPFLNMPERVAATRRDRLPALLHGLQDVHTAACIRIEAMDKACACIDAAGLALPLLVRPVATHGGEGLLRCDTRAELDAALAAQSGPFYVSAFHDTRDADGACRKYRMAFVDRRPYPYHLAISPHWMVHYFSAGMEGVRWKLDEEARFLADPAAALGARGAAAIAAIGQRLDLDYAGVDFTLRPDGSVFVFEANATMLVHRERHDGELAHKNVYVQRIPDAFEAMMAVRVRVA</sequence>